<protein>
    <recommendedName>
        <fullName evidence="6">Transporter</fullName>
    </recommendedName>
</protein>
<proteinExistence type="predicted"/>
<evidence type="ECO:0000256" key="2">
    <source>
        <dbReference type="SAM" id="MobiDB-lite"/>
    </source>
</evidence>
<feature type="signal peptide" evidence="3">
    <location>
        <begin position="1"/>
        <end position="30"/>
    </location>
</feature>
<evidence type="ECO:0000313" key="4">
    <source>
        <dbReference type="EMBL" id="ODS01244.1"/>
    </source>
</evidence>
<evidence type="ECO:0000256" key="3">
    <source>
        <dbReference type="SAM" id="SignalP"/>
    </source>
</evidence>
<evidence type="ECO:0008006" key="6">
    <source>
        <dbReference type="Google" id="ProtNLM"/>
    </source>
</evidence>
<dbReference type="EMBL" id="LPWG01000002">
    <property type="protein sequence ID" value="ODS01244.1"/>
    <property type="molecule type" value="Genomic_DNA"/>
</dbReference>
<evidence type="ECO:0000313" key="5">
    <source>
        <dbReference type="Proteomes" id="UP000094501"/>
    </source>
</evidence>
<keyword evidence="3" id="KW-0732">Signal</keyword>
<dbReference type="AlphaFoldDB" id="A0A1E3W624"/>
<evidence type="ECO:0000256" key="1">
    <source>
        <dbReference type="SAM" id="Coils"/>
    </source>
</evidence>
<feature type="coiled-coil region" evidence="1">
    <location>
        <begin position="50"/>
        <end position="77"/>
    </location>
</feature>
<organism evidence="4 5">
    <name type="scientific">Methyloceanibacter methanicus</name>
    <dbReference type="NCBI Taxonomy" id="1774968"/>
    <lineage>
        <taxon>Bacteria</taxon>
        <taxon>Pseudomonadati</taxon>
        <taxon>Pseudomonadota</taxon>
        <taxon>Alphaproteobacteria</taxon>
        <taxon>Hyphomicrobiales</taxon>
        <taxon>Hyphomicrobiaceae</taxon>
        <taxon>Methyloceanibacter</taxon>
    </lineage>
</organism>
<reference evidence="4 5" key="1">
    <citation type="journal article" date="2016" name="Environ. Microbiol.">
        <title>New Methyloceanibacter diversity from North Sea sediments includes methanotroph containing solely the soluble methane monooxygenase.</title>
        <authorList>
            <person name="Vekeman B."/>
            <person name="Kerckhof F.M."/>
            <person name="Cremers G."/>
            <person name="de Vos P."/>
            <person name="Vandamme P."/>
            <person name="Boon N."/>
            <person name="Op den Camp H.J."/>
            <person name="Heylen K."/>
        </authorList>
    </citation>
    <scope>NUCLEOTIDE SEQUENCE [LARGE SCALE GENOMIC DNA]</scope>
    <source>
        <strain evidence="4 5">R-67174</strain>
    </source>
</reference>
<keyword evidence="1" id="KW-0175">Coiled coil</keyword>
<name>A0A1E3W624_9HYPH</name>
<feature type="chain" id="PRO_5009139152" description="Transporter" evidence="3">
    <location>
        <begin position="31"/>
        <end position="430"/>
    </location>
</feature>
<accession>A0A1E3W624</accession>
<keyword evidence="5" id="KW-1185">Reference proteome</keyword>
<dbReference type="Proteomes" id="UP000094501">
    <property type="component" value="Unassembled WGS sequence"/>
</dbReference>
<sequence length="430" mass="46057">MRSSRITSLLKTLAAASFLALIAPIVPVRAEPGDGAAGQSVAKSADSQATAVLLTRLEALEKRILELEGQLKDQEAAQGPSSDGAEAYEDLIPAYDQPGPAGGGYGSAAVPPQPQVPTTSGGYVIVTPEQAARAADESGIPREDPSAQAVAREDGDVAAAALLFRDTVPTLTRRQLEISEELAYTRNQGNLQSDRVFMSTTAVRYGIMNGLELGAIIPAYWGIRETQVGLNEWQSYDVADIGDITLQGSGDLWEQNAWRPGAALTLGAILPTSTYSPYLDDVKALRPGTDPRNIIYPYQAQQHWATFGNLQFFKTYDPVIIYLGLGLQYTFAQEFSGVEIRPGLTFNYNAGISMGLSEHTSFGFQVFGGYAEGLWVNGLAPSAPAAEQHSARVSIIQGLWPGVYLEPAVSFGLNAQSANSTFSTTVRKRF</sequence>
<comment type="caution">
    <text evidence="4">The sequence shown here is derived from an EMBL/GenBank/DDBJ whole genome shotgun (WGS) entry which is preliminary data.</text>
</comment>
<feature type="region of interest" description="Disordered" evidence="2">
    <location>
        <begin position="93"/>
        <end position="112"/>
    </location>
</feature>
<gene>
    <name evidence="4" type="ORF">AUC68_12855</name>
</gene>
<dbReference type="STRING" id="1774968.AUC68_12855"/>